<keyword evidence="10" id="KW-1185">Reference proteome</keyword>
<keyword evidence="4 7" id="KW-0812">Transmembrane</keyword>
<comment type="subcellular location">
    <subcellularLocation>
        <location evidence="1">Cell membrane</location>
        <topology evidence="1">Multi-pass membrane protein</topology>
    </subcellularLocation>
</comment>
<comment type="caution">
    <text evidence="9">The sequence shown here is derived from an EMBL/GenBank/DDBJ whole genome shotgun (WGS) entry which is preliminary data.</text>
</comment>
<evidence type="ECO:0000256" key="7">
    <source>
        <dbReference type="SAM" id="Phobius"/>
    </source>
</evidence>
<feature type="transmembrane region" description="Helical" evidence="7">
    <location>
        <begin position="75"/>
        <end position="94"/>
    </location>
</feature>
<feature type="transmembrane region" description="Helical" evidence="7">
    <location>
        <begin position="255"/>
        <end position="271"/>
    </location>
</feature>
<evidence type="ECO:0000256" key="3">
    <source>
        <dbReference type="ARBA" id="ARBA00022475"/>
    </source>
</evidence>
<evidence type="ECO:0000256" key="5">
    <source>
        <dbReference type="ARBA" id="ARBA00022989"/>
    </source>
</evidence>
<dbReference type="RefSeq" id="WP_147685701.1">
    <property type="nucleotide sequence ID" value="NZ_VDUX01000003.1"/>
</dbReference>
<evidence type="ECO:0000313" key="9">
    <source>
        <dbReference type="EMBL" id="TXL61432.1"/>
    </source>
</evidence>
<gene>
    <name evidence="9" type="ORF">FHP06_08370</name>
</gene>
<reference evidence="9 10" key="1">
    <citation type="submission" date="2019-06" db="EMBL/GenBank/DDBJ databases">
        <title>Aeromicrobium sp. nov., isolated from a maize field.</title>
        <authorList>
            <person name="Lin S.-Y."/>
            <person name="Tsai C.-F."/>
            <person name="Young C.-C."/>
        </authorList>
    </citation>
    <scope>NUCLEOTIDE SEQUENCE [LARGE SCALE GENOMIC DNA]</scope>
    <source>
        <strain evidence="9 10">CC-CFT486</strain>
    </source>
</reference>
<feature type="transmembrane region" description="Helical" evidence="7">
    <location>
        <begin position="130"/>
        <end position="148"/>
    </location>
</feature>
<feature type="transmembrane region" description="Helical" evidence="7">
    <location>
        <begin position="221"/>
        <end position="243"/>
    </location>
</feature>
<comment type="similarity">
    <text evidence="2">Belongs to the EamA transporter family.</text>
</comment>
<feature type="domain" description="EamA" evidence="8">
    <location>
        <begin position="14"/>
        <end position="144"/>
    </location>
</feature>
<organism evidence="9 10">
    <name type="scientific">Aeromicrobium terrae</name>
    <dbReference type="NCBI Taxonomy" id="2498846"/>
    <lineage>
        <taxon>Bacteria</taxon>
        <taxon>Bacillati</taxon>
        <taxon>Actinomycetota</taxon>
        <taxon>Actinomycetes</taxon>
        <taxon>Propionibacteriales</taxon>
        <taxon>Nocardioidaceae</taxon>
        <taxon>Aeromicrobium</taxon>
    </lineage>
</organism>
<dbReference type="SUPFAM" id="SSF103481">
    <property type="entry name" value="Multidrug resistance efflux transporter EmrE"/>
    <property type="match status" value="2"/>
</dbReference>
<dbReference type="PANTHER" id="PTHR42920">
    <property type="entry name" value="OS03G0707200 PROTEIN-RELATED"/>
    <property type="match status" value="1"/>
</dbReference>
<dbReference type="GO" id="GO:0005886">
    <property type="term" value="C:plasma membrane"/>
    <property type="evidence" value="ECO:0007669"/>
    <property type="project" value="UniProtKB-SubCell"/>
</dbReference>
<dbReference type="InterPro" id="IPR051258">
    <property type="entry name" value="Diverse_Substrate_Transporter"/>
</dbReference>
<sequence>MEQGQIDMTAKVSLGDVAILTAAVGYGLATTISVAALDRVRPADLVAVELTGGAVALVLLANARQQLTLVGARRNFTLGMLMPGLAFVLGDLGLSMTSATAGSLLLAVELPLSVMLSVLFLREVLDRRSAVAIGLGLSGSAVVALGATGQSDGASSLVGNLLVVASVTAAASFLVVTRLHNADDGLNASTWQTMGGAVSSSPFVLLGWAHAGSRLPGAGVTTWALCVGVLACTAAASIAFNVGISRVSGIRASQLQNLTPVAGLIAAVLLLHERPGAIQLLGGVLVLIAVGGLARATDVAGAGGRLEGP</sequence>
<dbReference type="EMBL" id="VDUX01000003">
    <property type="protein sequence ID" value="TXL61432.1"/>
    <property type="molecule type" value="Genomic_DNA"/>
</dbReference>
<evidence type="ECO:0000313" key="10">
    <source>
        <dbReference type="Proteomes" id="UP000321571"/>
    </source>
</evidence>
<keyword evidence="6 7" id="KW-0472">Membrane</keyword>
<keyword evidence="5 7" id="KW-1133">Transmembrane helix</keyword>
<keyword evidence="3" id="KW-1003">Cell membrane</keyword>
<protein>
    <submittedName>
        <fullName evidence="9">DMT family transporter</fullName>
    </submittedName>
</protein>
<feature type="transmembrane region" description="Helical" evidence="7">
    <location>
        <begin position="100"/>
        <end position="121"/>
    </location>
</feature>
<feature type="domain" description="EamA" evidence="8">
    <location>
        <begin position="161"/>
        <end position="291"/>
    </location>
</feature>
<proteinExistence type="inferred from homology"/>
<evidence type="ECO:0000256" key="4">
    <source>
        <dbReference type="ARBA" id="ARBA00022692"/>
    </source>
</evidence>
<dbReference type="Proteomes" id="UP000321571">
    <property type="component" value="Unassembled WGS sequence"/>
</dbReference>
<evidence type="ECO:0000259" key="8">
    <source>
        <dbReference type="Pfam" id="PF00892"/>
    </source>
</evidence>
<evidence type="ECO:0000256" key="2">
    <source>
        <dbReference type="ARBA" id="ARBA00007362"/>
    </source>
</evidence>
<feature type="transmembrane region" description="Helical" evidence="7">
    <location>
        <begin position="154"/>
        <end position="176"/>
    </location>
</feature>
<feature type="transmembrane region" description="Helical" evidence="7">
    <location>
        <begin position="188"/>
        <end position="209"/>
    </location>
</feature>
<evidence type="ECO:0000256" key="6">
    <source>
        <dbReference type="ARBA" id="ARBA00023136"/>
    </source>
</evidence>
<dbReference type="OrthoDB" id="111528at2"/>
<dbReference type="AlphaFoldDB" id="A0A5C8NJK8"/>
<feature type="transmembrane region" description="Helical" evidence="7">
    <location>
        <begin position="43"/>
        <end position="63"/>
    </location>
</feature>
<evidence type="ECO:0000256" key="1">
    <source>
        <dbReference type="ARBA" id="ARBA00004651"/>
    </source>
</evidence>
<feature type="transmembrane region" description="Helical" evidence="7">
    <location>
        <begin position="277"/>
        <end position="296"/>
    </location>
</feature>
<name>A0A5C8NJK8_9ACTN</name>
<dbReference type="PANTHER" id="PTHR42920:SF5">
    <property type="entry name" value="EAMA DOMAIN-CONTAINING PROTEIN"/>
    <property type="match status" value="1"/>
</dbReference>
<dbReference type="InterPro" id="IPR037185">
    <property type="entry name" value="EmrE-like"/>
</dbReference>
<dbReference type="Pfam" id="PF00892">
    <property type="entry name" value="EamA"/>
    <property type="match status" value="2"/>
</dbReference>
<dbReference type="InterPro" id="IPR000620">
    <property type="entry name" value="EamA_dom"/>
</dbReference>
<accession>A0A5C8NJK8</accession>
<feature type="transmembrane region" description="Helical" evidence="7">
    <location>
        <begin position="12"/>
        <end position="37"/>
    </location>
</feature>